<evidence type="ECO:0000313" key="1">
    <source>
        <dbReference type="EMBL" id="ELP92512.1"/>
    </source>
</evidence>
<dbReference type="AlphaFoldDB" id="A0A0A1UEZ4"/>
<dbReference type="GeneID" id="14891512"/>
<dbReference type="Proteomes" id="UP000014680">
    <property type="component" value="Unassembled WGS sequence"/>
</dbReference>
<dbReference type="Gene3D" id="3.80.10.10">
    <property type="entry name" value="Ribonuclease Inhibitor"/>
    <property type="match status" value="1"/>
</dbReference>
<evidence type="ECO:0008006" key="3">
    <source>
        <dbReference type="Google" id="ProtNLM"/>
    </source>
</evidence>
<dbReference type="KEGG" id="eiv:EIN_275710"/>
<name>A0A0A1UEZ4_ENTIV</name>
<dbReference type="InterPro" id="IPR053139">
    <property type="entry name" value="Surface_bspA-like"/>
</dbReference>
<reference evidence="1 2" key="1">
    <citation type="submission" date="2012-10" db="EMBL/GenBank/DDBJ databases">
        <authorList>
            <person name="Zafar N."/>
            <person name="Inman J."/>
            <person name="Hall N."/>
            <person name="Lorenzi H."/>
            <person name="Caler E."/>
        </authorList>
    </citation>
    <scope>NUCLEOTIDE SEQUENCE [LARGE SCALE GENOMIC DNA]</scope>
    <source>
        <strain evidence="1 2">IP1</strain>
    </source>
</reference>
<dbReference type="InterPro" id="IPR026906">
    <property type="entry name" value="LRR_5"/>
</dbReference>
<dbReference type="OrthoDB" id="26891at2759"/>
<dbReference type="EMBL" id="KB206364">
    <property type="protein sequence ID" value="ELP92512.1"/>
    <property type="molecule type" value="Genomic_DNA"/>
</dbReference>
<sequence length="331" mass="38376">MTQLSRYHMMVVAKYFNTLNDFITVENINKRYTHFMELFHYNPIPLTWNTIKHFSYIETLHLYTQTDESFGNQIARKSTENNNEENTENKRVTLKVDFFQIVVWYQVTATLEDSKKDDNVLFKNVVFTKDDEKVLGTKMSENVRSIASKAFQKNTKIVELSRQRVQKNFLHFFKSESLENNSDTKKSHIHFIELPKSICSLGAFTFAECCNLKIVKLPRFLVEIGDYCFFNCVALEEVELPESLKKLGDSAFANCERIKKVKVPESVIEIGSNCFGGCKNLQEVKLHKTLRKIGNFAFSKCKKLTQILVPKETKCVGLYAFESDTKTIQTL</sequence>
<accession>A0A0A1UEZ4</accession>
<dbReference type="PANTHER" id="PTHR45661:SF3">
    <property type="entry name" value="IG-LIKE DOMAIN-CONTAINING PROTEIN"/>
    <property type="match status" value="1"/>
</dbReference>
<dbReference type="RefSeq" id="XP_004259283.1">
    <property type="nucleotide sequence ID" value="XM_004259235.1"/>
</dbReference>
<dbReference type="InterPro" id="IPR032675">
    <property type="entry name" value="LRR_dom_sf"/>
</dbReference>
<dbReference type="PANTHER" id="PTHR45661">
    <property type="entry name" value="SURFACE ANTIGEN"/>
    <property type="match status" value="1"/>
</dbReference>
<dbReference type="Pfam" id="PF13306">
    <property type="entry name" value="LRR_5"/>
    <property type="match status" value="1"/>
</dbReference>
<proteinExistence type="predicted"/>
<protein>
    <recommendedName>
        <fullName evidence="3">Leucine rich repeat containing protein BspA family protein</fullName>
    </recommendedName>
</protein>
<dbReference type="SUPFAM" id="SSF52058">
    <property type="entry name" value="L domain-like"/>
    <property type="match status" value="1"/>
</dbReference>
<evidence type="ECO:0000313" key="2">
    <source>
        <dbReference type="Proteomes" id="UP000014680"/>
    </source>
</evidence>
<keyword evidence="2" id="KW-1185">Reference proteome</keyword>
<dbReference type="VEuPathDB" id="AmoebaDB:EIN_275710"/>
<gene>
    <name evidence="1" type="ORF">EIN_275710</name>
</gene>
<organism evidence="1 2">
    <name type="scientific">Entamoeba invadens IP1</name>
    <dbReference type="NCBI Taxonomy" id="370355"/>
    <lineage>
        <taxon>Eukaryota</taxon>
        <taxon>Amoebozoa</taxon>
        <taxon>Evosea</taxon>
        <taxon>Archamoebae</taxon>
        <taxon>Mastigamoebida</taxon>
        <taxon>Entamoebidae</taxon>
        <taxon>Entamoeba</taxon>
    </lineage>
</organism>